<evidence type="ECO:0000313" key="5">
    <source>
        <dbReference type="EMBL" id="MCS5709448.1"/>
    </source>
</evidence>
<dbReference type="PRINTS" id="PR00080">
    <property type="entry name" value="SDRFAMILY"/>
</dbReference>
<dbReference type="InterPro" id="IPR057326">
    <property type="entry name" value="KR_dom"/>
</dbReference>
<evidence type="ECO:0000256" key="2">
    <source>
        <dbReference type="ARBA" id="ARBA00023002"/>
    </source>
</evidence>
<dbReference type="InterPro" id="IPR011283">
    <property type="entry name" value="Acetoacetyl-CoA_reductase"/>
</dbReference>
<feature type="domain" description="Ketoreductase" evidence="3">
    <location>
        <begin position="4"/>
        <end position="186"/>
    </location>
</feature>
<dbReference type="PANTHER" id="PTHR42879">
    <property type="entry name" value="3-OXOACYL-(ACYL-CARRIER-PROTEIN) REDUCTASE"/>
    <property type="match status" value="1"/>
</dbReference>
<proteinExistence type="inferred from homology"/>
<dbReference type="Gene3D" id="3.40.50.720">
    <property type="entry name" value="NAD(P)-binding Rossmann-like Domain"/>
    <property type="match status" value="1"/>
</dbReference>
<dbReference type="STRING" id="437022.CC99x_01096"/>
<dbReference type="InterPro" id="IPR020904">
    <property type="entry name" value="Sc_DH/Rdtase_CS"/>
</dbReference>
<dbReference type="GO" id="GO:0005737">
    <property type="term" value="C:cytoplasm"/>
    <property type="evidence" value="ECO:0007669"/>
    <property type="project" value="InterPro"/>
</dbReference>
<dbReference type="InterPro" id="IPR036291">
    <property type="entry name" value="NAD(P)-bd_dom_sf"/>
</dbReference>
<sequence length="248" mass="26431">MKAKVALVTGGTGGIGTEICKALYKRGARVVAGYNGGGNSAAALAWQAKMRELDFNIEVFYGDVSNFESAAGLIEAVEKNVGPIDILVNNAGITRDTTLKKMDLINWDMVLRTNLDSIFNVTRQVIQGMMDRGFGRIISISSINGQKGQFGQTNYAAAKAGIYGFTKSLALEVANKGVTVNAVSPGYVATEMVKQMPEKVIEQIVAQIPVGRLANPDEIARLVAFLAEDASGFITGSNFAINGGQHMY</sequence>
<comment type="similarity">
    <text evidence="1">Belongs to the short-chain dehydrogenases/reductases (SDR) family.</text>
</comment>
<comment type="caution">
    <text evidence="4">The sequence shown here is derived from an EMBL/GenBank/DDBJ whole genome shotgun (WGS) entry which is preliminary data.</text>
</comment>
<dbReference type="GO" id="GO:0032787">
    <property type="term" value="P:monocarboxylic acid metabolic process"/>
    <property type="evidence" value="ECO:0007669"/>
    <property type="project" value="UniProtKB-ARBA"/>
</dbReference>
<keyword evidence="6" id="KW-1185">Reference proteome</keyword>
<organism evidence="4">
    <name type="scientific">Candidatus Berkiella cookevillensis</name>
    <dbReference type="NCBI Taxonomy" id="437022"/>
    <lineage>
        <taxon>Bacteria</taxon>
        <taxon>Pseudomonadati</taxon>
        <taxon>Pseudomonadota</taxon>
        <taxon>Gammaproteobacteria</taxon>
        <taxon>Candidatus Berkiellales</taxon>
        <taxon>Candidatus Berkiellaceae</taxon>
        <taxon>Candidatus Berkiella</taxon>
    </lineage>
</organism>
<dbReference type="RefSeq" id="WP_057624208.1">
    <property type="nucleotide sequence ID" value="NZ_LKHV02000001.1"/>
</dbReference>
<dbReference type="Proteomes" id="UP000051494">
    <property type="component" value="Unassembled WGS sequence"/>
</dbReference>
<reference evidence="4" key="1">
    <citation type="submission" date="2015-09" db="EMBL/GenBank/DDBJ databases">
        <title>Draft Genome Sequences of Two Novel Amoeba-resistant Intranuclear Bacteria, Candidatus Berkiella cookevillensis and Candidatus Berkiella aquae.</title>
        <authorList>
            <person name="Mehari Y.T."/>
            <person name="Arivett B.A."/>
            <person name="Farone A.L."/>
            <person name="Gunderson J.H."/>
            <person name="Farone M.B."/>
        </authorList>
    </citation>
    <scope>NUCLEOTIDE SEQUENCE [LARGE SCALE GENOMIC DNA]</scope>
    <source>
        <strain evidence="4">CC99</strain>
    </source>
</reference>
<gene>
    <name evidence="4" type="primary">phbB</name>
    <name evidence="4" type="ORF">CC99x_01096</name>
    <name evidence="5" type="ORF">CC99x_011125</name>
</gene>
<evidence type="ECO:0000256" key="1">
    <source>
        <dbReference type="ARBA" id="ARBA00006484"/>
    </source>
</evidence>
<dbReference type="SMART" id="SM00822">
    <property type="entry name" value="PKS_KR"/>
    <property type="match status" value="1"/>
</dbReference>
<dbReference type="EMBL" id="LKHV01000004">
    <property type="protein sequence ID" value="KRG19099.1"/>
    <property type="molecule type" value="Genomic_DNA"/>
</dbReference>
<dbReference type="NCBIfam" id="NF009464">
    <property type="entry name" value="PRK12824.1"/>
    <property type="match status" value="1"/>
</dbReference>
<dbReference type="NCBIfam" id="NF009466">
    <property type="entry name" value="PRK12826.1-2"/>
    <property type="match status" value="1"/>
</dbReference>
<dbReference type="PATRIC" id="fig|1590042.3.peg.1111"/>
<dbReference type="PRINTS" id="PR00081">
    <property type="entry name" value="GDHRDH"/>
</dbReference>
<dbReference type="NCBIfam" id="TIGR01829">
    <property type="entry name" value="AcAcCoA_reduct"/>
    <property type="match status" value="1"/>
</dbReference>
<reference evidence="5" key="2">
    <citation type="journal article" date="2016" name="Genome Announc.">
        <title>Draft Genome Sequences of Two Novel Amoeba-Resistant Intranuclear Bacteria, 'Candidatus Berkiella cookevillensis' and 'Candidatus Berkiella aquae'.</title>
        <authorList>
            <person name="Mehari Y.T."/>
            <person name="Arivett B.A."/>
            <person name="Farone A.L."/>
            <person name="Gunderson J.H."/>
            <person name="Farone M.B."/>
        </authorList>
    </citation>
    <scope>NUCLEOTIDE SEQUENCE</scope>
    <source>
        <strain evidence="5">CC99</strain>
    </source>
</reference>
<reference evidence="5" key="3">
    <citation type="submission" date="2021-06" db="EMBL/GenBank/DDBJ databases">
        <title>Genomic Description and Analysis of Intracellular Bacteria, Candidatus Berkiella cookevillensis and Candidatus Berkiella aquae.</title>
        <authorList>
            <person name="Kidane D.T."/>
            <person name="Mehari Y.T."/>
            <person name="Rice F.C."/>
            <person name="Arivett B.A."/>
            <person name="Farone A.L."/>
            <person name="Berk S.G."/>
            <person name="Farone M.B."/>
        </authorList>
    </citation>
    <scope>NUCLEOTIDE SEQUENCE</scope>
    <source>
        <strain evidence="5">CC99</strain>
    </source>
</reference>
<dbReference type="PANTHER" id="PTHR42879:SF2">
    <property type="entry name" value="3-OXOACYL-[ACYL-CARRIER-PROTEIN] REDUCTASE FABG"/>
    <property type="match status" value="1"/>
</dbReference>
<name>A0A0Q9YEW5_9GAMM</name>
<dbReference type="AlphaFoldDB" id="A0A0Q9YEW5"/>
<dbReference type="GO" id="GO:0018454">
    <property type="term" value="F:acetoacetyl-CoA reductase activity"/>
    <property type="evidence" value="ECO:0007669"/>
    <property type="project" value="UniProtKB-EC"/>
</dbReference>
<protein>
    <submittedName>
        <fullName evidence="4">Acetoacetyl-CoA reductase</fullName>
        <ecNumber evidence="4">1.1.1.36</ecNumber>
    </submittedName>
</protein>
<accession>A0A0Q9YEW5</accession>
<dbReference type="PROSITE" id="PS00061">
    <property type="entry name" value="ADH_SHORT"/>
    <property type="match status" value="1"/>
</dbReference>
<dbReference type="FunFam" id="3.40.50.720:FF:000173">
    <property type="entry name" value="3-oxoacyl-[acyl-carrier protein] reductase"/>
    <property type="match status" value="1"/>
</dbReference>
<dbReference type="Pfam" id="PF13561">
    <property type="entry name" value="adh_short_C2"/>
    <property type="match status" value="1"/>
</dbReference>
<dbReference type="InterPro" id="IPR050259">
    <property type="entry name" value="SDR"/>
</dbReference>
<evidence type="ECO:0000313" key="6">
    <source>
        <dbReference type="Proteomes" id="UP000051494"/>
    </source>
</evidence>
<dbReference type="GO" id="GO:0042619">
    <property type="term" value="P:poly-hydroxybutyrate biosynthetic process"/>
    <property type="evidence" value="ECO:0007669"/>
    <property type="project" value="InterPro"/>
</dbReference>
<keyword evidence="2 4" id="KW-0560">Oxidoreductase</keyword>
<dbReference type="OrthoDB" id="9804774at2"/>
<dbReference type="SUPFAM" id="SSF51735">
    <property type="entry name" value="NAD(P)-binding Rossmann-fold domains"/>
    <property type="match status" value="1"/>
</dbReference>
<dbReference type="EMBL" id="LKHV02000001">
    <property type="protein sequence ID" value="MCS5709448.1"/>
    <property type="molecule type" value="Genomic_DNA"/>
</dbReference>
<dbReference type="InterPro" id="IPR002347">
    <property type="entry name" value="SDR_fam"/>
</dbReference>
<evidence type="ECO:0000313" key="4">
    <source>
        <dbReference type="EMBL" id="KRG19099.1"/>
    </source>
</evidence>
<evidence type="ECO:0000259" key="3">
    <source>
        <dbReference type="SMART" id="SM00822"/>
    </source>
</evidence>
<dbReference type="EC" id="1.1.1.36" evidence="4"/>